<comment type="caution">
    <text evidence="1">The sequence shown here is derived from an EMBL/GenBank/DDBJ whole genome shotgun (WGS) entry which is preliminary data.</text>
</comment>
<reference evidence="1 2" key="1">
    <citation type="journal article" date="2016" name="Eur. J. Clin. Microbiol. Infect. Dis.">
        <title>Whole genome sequencing as a tool for phylogenetic analysis of clinical strains of Mitis group streptococci.</title>
        <authorList>
            <person name="Rasmussen L.H."/>
            <person name="Dargis R."/>
            <person name="Hojholt K."/>
            <person name="Christensen J.J."/>
            <person name="Skovgaard O."/>
            <person name="Justesen U.S."/>
            <person name="Rosenvinge F.S."/>
            <person name="Moser C."/>
            <person name="Lukjancenko O."/>
            <person name="Rasmussen S."/>
            <person name="Nielsen X.C."/>
        </authorList>
    </citation>
    <scope>NUCLEOTIDE SEQUENCE [LARGE SCALE GENOMIC DNA]</scope>
    <source>
        <strain evidence="1 2">RH_12363_08</strain>
    </source>
</reference>
<name>A0A1X1KNF1_STRMT</name>
<protein>
    <submittedName>
        <fullName evidence="1">Uncharacterized protein</fullName>
    </submittedName>
</protein>
<evidence type="ECO:0000313" key="2">
    <source>
        <dbReference type="Proteomes" id="UP000193234"/>
    </source>
</evidence>
<evidence type="ECO:0000313" key="1">
    <source>
        <dbReference type="EMBL" id="ORP00961.1"/>
    </source>
</evidence>
<gene>
    <name evidence="1" type="ORF">B7696_00395</name>
</gene>
<sequence>MITMSNLEEFAQAVGRDVKRFEKDYTSKAELEAKDFVEGKTEYQILKHQVEELTKQNKALQEQLALVKPAPRRAPMAYTIDLNSNPPIAWFDNGCGLDVGGNLALLGKDRFKSLDTNSPGWDFPNAVIRTSMGIINVDVWKKANFDYWGDGIRVLYPIKSSDDYDWTNARLSEQGNVASWRWNNQKNAIRIMYELGIWDAKTVESLGAVKR</sequence>
<dbReference type="Proteomes" id="UP000193234">
    <property type="component" value="Unassembled WGS sequence"/>
</dbReference>
<organism evidence="1 2">
    <name type="scientific">Streptococcus mitis</name>
    <dbReference type="NCBI Taxonomy" id="28037"/>
    <lineage>
        <taxon>Bacteria</taxon>
        <taxon>Bacillati</taxon>
        <taxon>Bacillota</taxon>
        <taxon>Bacilli</taxon>
        <taxon>Lactobacillales</taxon>
        <taxon>Streptococcaceae</taxon>
        <taxon>Streptococcus</taxon>
        <taxon>Streptococcus mitis group</taxon>
    </lineage>
</organism>
<dbReference type="EMBL" id="NCVJ01000015">
    <property type="protein sequence ID" value="ORP00961.1"/>
    <property type="molecule type" value="Genomic_DNA"/>
</dbReference>
<proteinExistence type="predicted"/>
<accession>A0A1X1KNF1</accession>
<dbReference type="AlphaFoldDB" id="A0A1X1KNF1"/>